<evidence type="ECO:0000256" key="7">
    <source>
        <dbReference type="ARBA" id="ARBA00023187"/>
    </source>
</evidence>
<name>A0AA89C4L2_PINIB</name>
<evidence type="ECO:0000256" key="9">
    <source>
        <dbReference type="ARBA" id="ARBA00031864"/>
    </source>
</evidence>
<evidence type="ECO:0000259" key="11">
    <source>
        <dbReference type="Pfam" id="PF08648"/>
    </source>
</evidence>
<keyword evidence="7" id="KW-0508">mRNA splicing</keyword>
<dbReference type="AlphaFoldDB" id="A0AA89C4L2"/>
<dbReference type="GO" id="GO:0006397">
    <property type="term" value="P:mRNA processing"/>
    <property type="evidence" value="ECO:0007669"/>
    <property type="project" value="UniProtKB-KW"/>
</dbReference>
<feature type="compositionally biased region" description="Basic and acidic residues" evidence="10">
    <location>
        <begin position="31"/>
        <end position="47"/>
    </location>
</feature>
<evidence type="ECO:0000313" key="13">
    <source>
        <dbReference type="Proteomes" id="UP001186944"/>
    </source>
</evidence>
<evidence type="ECO:0000256" key="1">
    <source>
        <dbReference type="ARBA" id="ARBA00003632"/>
    </source>
</evidence>
<dbReference type="Pfam" id="PF08648">
    <property type="entry name" value="SNRNP27"/>
    <property type="match status" value="1"/>
</dbReference>
<evidence type="ECO:0000256" key="3">
    <source>
        <dbReference type="ARBA" id="ARBA00008218"/>
    </source>
</evidence>
<protein>
    <recommendedName>
        <fullName evidence="5">U4/U6.U5 small nuclear ribonucleoprotein 27 kDa protein</fullName>
    </recommendedName>
    <alternativeName>
        <fullName evidence="9">U4/U6.U5 tri-snRNP-associated protein 3</fullName>
    </alternativeName>
</protein>
<dbReference type="EMBL" id="VSWD01000008">
    <property type="protein sequence ID" value="KAK3094592.1"/>
    <property type="molecule type" value="Genomic_DNA"/>
</dbReference>
<evidence type="ECO:0000256" key="8">
    <source>
        <dbReference type="ARBA" id="ARBA00023242"/>
    </source>
</evidence>
<evidence type="ECO:0000313" key="12">
    <source>
        <dbReference type="EMBL" id="KAK3094592.1"/>
    </source>
</evidence>
<feature type="domain" description="U4/U6.U5 small nuclear ribonucleoprotein 27kDa protein" evidence="11">
    <location>
        <begin position="76"/>
        <end position="130"/>
    </location>
</feature>
<dbReference type="Proteomes" id="UP001186944">
    <property type="component" value="Unassembled WGS sequence"/>
</dbReference>
<keyword evidence="13" id="KW-1185">Reference proteome</keyword>
<dbReference type="GO" id="GO:0008380">
    <property type="term" value="P:RNA splicing"/>
    <property type="evidence" value="ECO:0007669"/>
    <property type="project" value="UniProtKB-KW"/>
</dbReference>
<evidence type="ECO:0000256" key="2">
    <source>
        <dbReference type="ARBA" id="ARBA00004123"/>
    </source>
</evidence>
<evidence type="ECO:0000256" key="5">
    <source>
        <dbReference type="ARBA" id="ARBA00014357"/>
    </source>
</evidence>
<comment type="similarity">
    <text evidence="3">Belongs to the SNUT3 family.</text>
</comment>
<proteinExistence type="inferred from homology"/>
<evidence type="ECO:0000256" key="4">
    <source>
        <dbReference type="ARBA" id="ARBA00011825"/>
    </source>
</evidence>
<keyword evidence="6" id="KW-0507">mRNA processing</keyword>
<evidence type="ECO:0000256" key="10">
    <source>
        <dbReference type="SAM" id="MobiDB-lite"/>
    </source>
</evidence>
<feature type="compositionally biased region" description="Basic and acidic residues" evidence="10">
    <location>
        <begin position="58"/>
        <end position="74"/>
    </location>
</feature>
<comment type="function">
    <text evidence="1">May play a role in mRNA splicing.</text>
</comment>
<accession>A0AA89C4L2</accession>
<dbReference type="PANTHER" id="PTHR31077:SF1">
    <property type="entry name" value="U4_U6.U5 SMALL NUCLEAR RIBONUCLEOPROTEIN 27 KDA PROTEIN"/>
    <property type="match status" value="1"/>
</dbReference>
<dbReference type="GO" id="GO:0071011">
    <property type="term" value="C:precatalytic spliceosome"/>
    <property type="evidence" value="ECO:0007669"/>
    <property type="project" value="TreeGrafter"/>
</dbReference>
<feature type="region of interest" description="Disordered" evidence="10">
    <location>
        <begin position="1"/>
        <end position="77"/>
    </location>
</feature>
<sequence length="132" mass="15515">MKSPEESDRHLEKIDGRAPVFSKEMTSSRHSQSECKDRRDRDRDRYNETSSKSSHSQEGSHQRPKVKEEDLKDLPEEEAEMIRLMGFGSFDTTKGKKVEGNDIYCANIPKKRRYRQYMNRRGGFNRPLDFIA</sequence>
<gene>
    <name evidence="12" type="ORF">FSP39_003737</name>
</gene>
<feature type="compositionally biased region" description="Basic and acidic residues" evidence="10">
    <location>
        <begin position="1"/>
        <end position="16"/>
    </location>
</feature>
<comment type="caution">
    <text evidence="12">The sequence shown here is derived from an EMBL/GenBank/DDBJ whole genome shotgun (WGS) entry which is preliminary data.</text>
</comment>
<dbReference type="InterPro" id="IPR013957">
    <property type="entry name" value="SNRNP27"/>
</dbReference>
<comment type="subunit">
    <text evidence="4">Part of a tri-snRNP complex.</text>
</comment>
<dbReference type="PANTHER" id="PTHR31077">
    <property type="entry name" value="U4/U6.U5 SMALL NUCLEAR RIBONUCLEOPROTEIN 27 KDA PROTEIN"/>
    <property type="match status" value="1"/>
</dbReference>
<reference evidence="12" key="1">
    <citation type="submission" date="2019-08" db="EMBL/GenBank/DDBJ databases">
        <title>The improved chromosome-level genome for the pearl oyster Pinctada fucata martensii using PacBio sequencing and Hi-C.</title>
        <authorList>
            <person name="Zheng Z."/>
        </authorList>
    </citation>
    <scope>NUCLEOTIDE SEQUENCE</scope>
    <source>
        <strain evidence="12">ZZ-2019</strain>
        <tissue evidence="12">Adductor muscle</tissue>
    </source>
</reference>
<keyword evidence="8" id="KW-0539">Nucleus</keyword>
<organism evidence="12 13">
    <name type="scientific">Pinctada imbricata</name>
    <name type="common">Atlantic pearl-oyster</name>
    <name type="synonym">Pinctada martensii</name>
    <dbReference type="NCBI Taxonomy" id="66713"/>
    <lineage>
        <taxon>Eukaryota</taxon>
        <taxon>Metazoa</taxon>
        <taxon>Spiralia</taxon>
        <taxon>Lophotrochozoa</taxon>
        <taxon>Mollusca</taxon>
        <taxon>Bivalvia</taxon>
        <taxon>Autobranchia</taxon>
        <taxon>Pteriomorphia</taxon>
        <taxon>Pterioida</taxon>
        <taxon>Pterioidea</taxon>
        <taxon>Pteriidae</taxon>
        <taxon>Pinctada</taxon>
    </lineage>
</organism>
<evidence type="ECO:0000256" key="6">
    <source>
        <dbReference type="ARBA" id="ARBA00022664"/>
    </source>
</evidence>
<comment type="subcellular location">
    <subcellularLocation>
        <location evidence="2">Nucleus</location>
    </subcellularLocation>
</comment>